<accession>A0ACA9LML8</accession>
<keyword evidence="2" id="KW-1185">Reference proteome</keyword>
<organism evidence="1 2">
    <name type="scientific">Scutellospora calospora</name>
    <dbReference type="NCBI Taxonomy" id="85575"/>
    <lineage>
        <taxon>Eukaryota</taxon>
        <taxon>Fungi</taxon>
        <taxon>Fungi incertae sedis</taxon>
        <taxon>Mucoromycota</taxon>
        <taxon>Glomeromycotina</taxon>
        <taxon>Glomeromycetes</taxon>
        <taxon>Diversisporales</taxon>
        <taxon>Gigasporaceae</taxon>
        <taxon>Scutellospora</taxon>
    </lineage>
</organism>
<name>A0ACA9LML8_9GLOM</name>
<dbReference type="EMBL" id="CAJVPM010006737">
    <property type="protein sequence ID" value="CAG8538200.1"/>
    <property type="molecule type" value="Genomic_DNA"/>
</dbReference>
<comment type="caution">
    <text evidence="1">The sequence shown here is derived from an EMBL/GenBank/DDBJ whole genome shotgun (WGS) entry which is preliminary data.</text>
</comment>
<reference evidence="1" key="1">
    <citation type="submission" date="2021-06" db="EMBL/GenBank/DDBJ databases">
        <authorList>
            <person name="Kallberg Y."/>
            <person name="Tangrot J."/>
            <person name="Rosling A."/>
        </authorList>
    </citation>
    <scope>NUCLEOTIDE SEQUENCE</scope>
    <source>
        <strain evidence="1">AU212A</strain>
    </source>
</reference>
<feature type="non-terminal residue" evidence="1">
    <location>
        <position position="269"/>
    </location>
</feature>
<protein>
    <submittedName>
        <fullName evidence="1">2516_t:CDS:1</fullName>
    </submittedName>
</protein>
<evidence type="ECO:0000313" key="2">
    <source>
        <dbReference type="Proteomes" id="UP000789860"/>
    </source>
</evidence>
<dbReference type="Proteomes" id="UP000789860">
    <property type="component" value="Unassembled WGS sequence"/>
</dbReference>
<sequence length="269" mass="31167">MKFFERFHIPAFGKFGLLDGIVFNNDYKSWHRNRNFVSPALASPKFLRGFVISIEKLFRKSEYRWKSIINDGIELDFSEWMKCFTTDITISQVTKQPSYSLASFDINNEIAKSEEVIKSLKFTDAAKSFFSSIPYFLFIPSFMTDYVPGFISFRKKCERNINYMNETIFKFIDKRRKELEEGAELDSDLLDHLLMAHTSVDFSNNETDKVAPMTNNEIKACLWDILLAGVDSTGNSLSFLIYNIAKNPEFLVNIHKEIKKVFGPGQNIE</sequence>
<gene>
    <name evidence="1" type="ORF">SCALOS_LOCUS4733</name>
</gene>
<evidence type="ECO:0000313" key="1">
    <source>
        <dbReference type="EMBL" id="CAG8538200.1"/>
    </source>
</evidence>
<proteinExistence type="predicted"/>